<dbReference type="EnsemblPlants" id="OB02G42230.1">
    <property type="protein sequence ID" value="OB02G42230.1"/>
    <property type="gene ID" value="OB02G42230"/>
</dbReference>
<feature type="chain" id="PRO_5003773886" evidence="1">
    <location>
        <begin position="29"/>
        <end position="104"/>
    </location>
</feature>
<dbReference type="Proteomes" id="UP000006038">
    <property type="component" value="Unassembled WGS sequence"/>
</dbReference>
<proteinExistence type="predicted"/>
<evidence type="ECO:0000256" key="1">
    <source>
        <dbReference type="SAM" id="SignalP"/>
    </source>
</evidence>
<evidence type="ECO:0000313" key="2">
    <source>
        <dbReference type="EnsemblPlants" id="OB02G42230.1"/>
    </source>
</evidence>
<name>J3LHV6_ORYBR</name>
<evidence type="ECO:0000313" key="3">
    <source>
        <dbReference type="Proteomes" id="UP000006038"/>
    </source>
</evidence>
<dbReference type="AlphaFoldDB" id="J3LHV6"/>
<keyword evidence="3" id="KW-1185">Reference proteome</keyword>
<accession>J3LHV6</accession>
<dbReference type="Gramene" id="OB02G42230.1">
    <property type="protein sequence ID" value="OB02G42230.1"/>
    <property type="gene ID" value="OB02G42230"/>
</dbReference>
<feature type="signal peptide" evidence="1">
    <location>
        <begin position="1"/>
        <end position="28"/>
    </location>
</feature>
<sequence>MAQLRRRRQSQWHYAMAVLSLCLCVAVALSMSRCLRDLLPLSPNNTISHSCSRCRTTYISNAQPPSRRYYKTVPPPPTCTIYRPFSLRLFLLLLPSRTRIMDPW</sequence>
<reference evidence="2" key="1">
    <citation type="submission" date="2013-04" db="UniProtKB">
        <authorList>
            <consortium name="EnsemblPlants"/>
        </authorList>
    </citation>
    <scope>IDENTIFICATION</scope>
</reference>
<organism evidence="2">
    <name type="scientific">Oryza brachyantha</name>
    <name type="common">malo sina</name>
    <dbReference type="NCBI Taxonomy" id="4533"/>
    <lineage>
        <taxon>Eukaryota</taxon>
        <taxon>Viridiplantae</taxon>
        <taxon>Streptophyta</taxon>
        <taxon>Embryophyta</taxon>
        <taxon>Tracheophyta</taxon>
        <taxon>Spermatophyta</taxon>
        <taxon>Magnoliopsida</taxon>
        <taxon>Liliopsida</taxon>
        <taxon>Poales</taxon>
        <taxon>Poaceae</taxon>
        <taxon>BOP clade</taxon>
        <taxon>Oryzoideae</taxon>
        <taxon>Oryzeae</taxon>
        <taxon>Oryzinae</taxon>
        <taxon>Oryza</taxon>
    </lineage>
</organism>
<protein>
    <submittedName>
        <fullName evidence="2">Uncharacterized protein</fullName>
    </submittedName>
</protein>
<keyword evidence="1" id="KW-0732">Signal</keyword>
<dbReference type="HOGENOM" id="CLU_2254279_0_0_1"/>